<keyword evidence="1 3" id="KW-0436">Ligase</keyword>
<dbReference type="RefSeq" id="WP_114405956.1">
    <property type="nucleotide sequence ID" value="NZ_QOWE01000007.1"/>
</dbReference>
<proteinExistence type="predicted"/>
<dbReference type="NCBIfam" id="TIGR00121">
    <property type="entry name" value="birA_ligase"/>
    <property type="match status" value="1"/>
</dbReference>
<dbReference type="EMBL" id="QOWE01000007">
    <property type="protein sequence ID" value="RCR69762.1"/>
    <property type="molecule type" value="Genomic_DNA"/>
</dbReference>
<sequence length="257" mass="29077">MYKFRPKTLFIGQKINYLPTCQSTNDVAAELITSETALDGTVVITGNQTAGRGQRGNQWEAQPNQNLTFSVLLQPTFLQASEQFWLNIAVSLGISDWLSTYVGDRLKIKWPNDLYVLQRKIGGILIENTLYGYTIAWSVVGIGLNINQTRFQTPTATSLSNETPNDLDFVLPELFPALLESLERRYLALRAGQRDVLKTNYLQRLFRYQEESIFKADGEHFRGIIVGVEETGRLAIQVGEKLRSFAFKEVEFVIDGD</sequence>
<dbReference type="GO" id="GO:0005737">
    <property type="term" value="C:cytoplasm"/>
    <property type="evidence" value="ECO:0007669"/>
    <property type="project" value="TreeGrafter"/>
</dbReference>
<dbReference type="InterPro" id="IPR004143">
    <property type="entry name" value="BPL_LPL_catalytic"/>
</dbReference>
<gene>
    <name evidence="3" type="ORF">DUE52_10505</name>
</gene>
<evidence type="ECO:0000259" key="2">
    <source>
        <dbReference type="PROSITE" id="PS51733"/>
    </source>
</evidence>
<keyword evidence="4" id="KW-1185">Reference proteome</keyword>
<dbReference type="PANTHER" id="PTHR12835:SF5">
    <property type="entry name" value="BIOTIN--PROTEIN LIGASE"/>
    <property type="match status" value="1"/>
</dbReference>
<dbReference type="Pfam" id="PF03099">
    <property type="entry name" value="BPL_LplA_LipB"/>
    <property type="match status" value="1"/>
</dbReference>
<dbReference type="InterPro" id="IPR004408">
    <property type="entry name" value="Biotin_CoA_COase_ligase"/>
</dbReference>
<dbReference type="AlphaFoldDB" id="A0A368JQK8"/>
<accession>A0A368JQK8</accession>
<dbReference type="GO" id="GO:0004077">
    <property type="term" value="F:biotin--[biotin carboxyl-carrier protein] ligase activity"/>
    <property type="evidence" value="ECO:0007669"/>
    <property type="project" value="UniProtKB-EC"/>
</dbReference>
<dbReference type="PANTHER" id="PTHR12835">
    <property type="entry name" value="BIOTIN PROTEIN LIGASE"/>
    <property type="match status" value="1"/>
</dbReference>
<dbReference type="PROSITE" id="PS51733">
    <property type="entry name" value="BPL_LPL_CATALYTIC"/>
    <property type="match status" value="1"/>
</dbReference>
<dbReference type="Gene3D" id="3.30.930.10">
    <property type="entry name" value="Bira Bifunctional Protein, Domain 2"/>
    <property type="match status" value="1"/>
</dbReference>
<protein>
    <submittedName>
        <fullName evidence="3">Biotin--[acetyl-CoA-carboxylase] ligase</fullName>
        <ecNumber evidence="3">6.3.4.15</ecNumber>
    </submittedName>
</protein>
<evidence type="ECO:0000313" key="4">
    <source>
        <dbReference type="Proteomes" id="UP000253383"/>
    </source>
</evidence>
<organism evidence="3 4">
    <name type="scientific">Larkinella punicea</name>
    <dbReference type="NCBI Taxonomy" id="2315727"/>
    <lineage>
        <taxon>Bacteria</taxon>
        <taxon>Pseudomonadati</taxon>
        <taxon>Bacteroidota</taxon>
        <taxon>Cytophagia</taxon>
        <taxon>Cytophagales</taxon>
        <taxon>Spirosomataceae</taxon>
        <taxon>Larkinella</taxon>
    </lineage>
</organism>
<comment type="caution">
    <text evidence="3">The sequence shown here is derived from an EMBL/GenBank/DDBJ whole genome shotgun (WGS) entry which is preliminary data.</text>
</comment>
<dbReference type="OrthoDB" id="9807064at2"/>
<dbReference type="Proteomes" id="UP000253383">
    <property type="component" value="Unassembled WGS sequence"/>
</dbReference>
<dbReference type="EC" id="6.3.4.15" evidence="3"/>
<feature type="domain" description="BPL/LPL catalytic" evidence="2">
    <location>
        <begin position="1"/>
        <end position="190"/>
    </location>
</feature>
<evidence type="ECO:0000313" key="3">
    <source>
        <dbReference type="EMBL" id="RCR69762.1"/>
    </source>
</evidence>
<evidence type="ECO:0000256" key="1">
    <source>
        <dbReference type="ARBA" id="ARBA00022598"/>
    </source>
</evidence>
<name>A0A368JQK8_9BACT</name>
<reference evidence="3 4" key="1">
    <citation type="submission" date="2018-07" db="EMBL/GenBank/DDBJ databases">
        <title>Genome analysis of Larkinella rosea.</title>
        <authorList>
            <person name="Zhou Z."/>
            <person name="Wang G."/>
        </authorList>
    </citation>
    <scope>NUCLEOTIDE SEQUENCE [LARGE SCALE GENOMIC DNA]</scope>
    <source>
        <strain evidence="4">zzj9</strain>
    </source>
</reference>
<dbReference type="InterPro" id="IPR045864">
    <property type="entry name" value="aa-tRNA-synth_II/BPL/LPL"/>
</dbReference>
<dbReference type="CDD" id="cd16442">
    <property type="entry name" value="BPL"/>
    <property type="match status" value="1"/>
</dbReference>
<dbReference type="SUPFAM" id="SSF55681">
    <property type="entry name" value="Class II aaRS and biotin synthetases"/>
    <property type="match status" value="1"/>
</dbReference>